<dbReference type="Pfam" id="PF06508">
    <property type="entry name" value="QueC"/>
    <property type="match status" value="1"/>
</dbReference>
<comment type="catalytic activity">
    <reaction evidence="10 11">
        <text>7-carboxy-7-carbaguanine + NH4(+) + 2 ATP = 7-cyano-7-carbaguanine + 2 AMP + 2 diphosphate + 2 H(+)</text>
        <dbReference type="Rhea" id="RHEA:27982"/>
        <dbReference type="ChEBI" id="CHEBI:15378"/>
        <dbReference type="ChEBI" id="CHEBI:28938"/>
        <dbReference type="ChEBI" id="CHEBI:30616"/>
        <dbReference type="ChEBI" id="CHEBI:33019"/>
        <dbReference type="ChEBI" id="CHEBI:45075"/>
        <dbReference type="ChEBI" id="CHEBI:61036"/>
        <dbReference type="ChEBI" id="CHEBI:456215"/>
        <dbReference type="EC" id="6.3.4.20"/>
    </reaction>
</comment>
<name>A0AAF0JM50_9EURY</name>
<evidence type="ECO:0000313" key="14">
    <source>
        <dbReference type="Proteomes" id="UP001218895"/>
    </source>
</evidence>
<dbReference type="Proteomes" id="UP001218895">
    <property type="component" value="Chromosome"/>
</dbReference>
<dbReference type="GO" id="GO:0016879">
    <property type="term" value="F:ligase activity, forming carbon-nitrogen bonds"/>
    <property type="evidence" value="ECO:0007669"/>
    <property type="project" value="UniProtKB-UniRule"/>
</dbReference>
<proteinExistence type="inferred from homology"/>
<evidence type="ECO:0000256" key="2">
    <source>
        <dbReference type="ARBA" id="ARBA00022598"/>
    </source>
</evidence>
<keyword evidence="4 11" id="KW-0547">Nucleotide-binding</keyword>
<evidence type="ECO:0000256" key="9">
    <source>
        <dbReference type="ARBA" id="ARBA00039149"/>
    </source>
</evidence>
<feature type="binding site" evidence="11">
    <location>
        <position position="219"/>
    </location>
    <ligand>
        <name>Zn(2+)</name>
        <dbReference type="ChEBI" id="CHEBI:29105"/>
    </ligand>
</feature>
<evidence type="ECO:0000256" key="4">
    <source>
        <dbReference type="ARBA" id="ARBA00022741"/>
    </source>
</evidence>
<evidence type="ECO:0000256" key="11">
    <source>
        <dbReference type="HAMAP-Rule" id="MF_01633"/>
    </source>
</evidence>
<comment type="cofactor">
    <cofactor evidence="11">
        <name>Zn(2+)</name>
        <dbReference type="ChEBI" id="CHEBI:29105"/>
    </cofactor>
    <text evidence="11">Binds 1 zinc ion per subunit.</text>
</comment>
<dbReference type="PANTHER" id="PTHR42914:SF1">
    <property type="entry name" value="7-CYANO-7-DEAZAGUANINE SYNTHASE"/>
    <property type="match status" value="1"/>
</dbReference>
<keyword evidence="5 11" id="KW-0862">Zinc</keyword>
<dbReference type="RefSeq" id="WP_278098999.1">
    <property type="nucleotide sequence ID" value="NZ_CP091092.1"/>
</dbReference>
<evidence type="ECO:0000313" key="13">
    <source>
        <dbReference type="EMBL" id="WFN36160.1"/>
    </source>
</evidence>
<dbReference type="Gene3D" id="3.40.50.620">
    <property type="entry name" value="HUPs"/>
    <property type="match status" value="1"/>
</dbReference>
<organism evidence="13 14">
    <name type="scientific">Methanomicrobium antiquum</name>
    <dbReference type="NCBI Taxonomy" id="487686"/>
    <lineage>
        <taxon>Archaea</taxon>
        <taxon>Methanobacteriati</taxon>
        <taxon>Methanobacteriota</taxon>
        <taxon>Stenosarchaea group</taxon>
        <taxon>Methanomicrobia</taxon>
        <taxon>Methanomicrobiales</taxon>
        <taxon>Methanomicrobiaceae</taxon>
        <taxon>Methanomicrobium</taxon>
    </lineage>
</organism>
<feature type="binding site" evidence="11">
    <location>
        <position position="227"/>
    </location>
    <ligand>
        <name>Zn(2+)</name>
        <dbReference type="ChEBI" id="CHEBI:29105"/>
    </ligand>
</feature>
<dbReference type="PIRSF" id="PIRSF006293">
    <property type="entry name" value="ExsB"/>
    <property type="match status" value="1"/>
</dbReference>
<protein>
    <recommendedName>
        <fullName evidence="9 11">7-cyano-7-deazaguanine synthase</fullName>
        <ecNumber evidence="9 11">6.3.4.20</ecNumber>
    </recommendedName>
    <alternativeName>
        <fullName evidence="11">7-cyano-7-carbaguanine synthase</fullName>
    </alternativeName>
    <alternativeName>
        <fullName evidence="11">Archaeosine biosynthesis protein QueC</fullName>
    </alternativeName>
    <alternativeName>
        <fullName evidence="11">PreQ(0) synthase</fullName>
    </alternativeName>
</protein>
<evidence type="ECO:0000256" key="7">
    <source>
        <dbReference type="ARBA" id="ARBA00037768"/>
    </source>
</evidence>
<dbReference type="GO" id="GO:0008270">
    <property type="term" value="F:zinc ion binding"/>
    <property type="evidence" value="ECO:0007669"/>
    <property type="project" value="UniProtKB-UniRule"/>
</dbReference>
<feature type="compositionally biased region" description="Basic and acidic residues" evidence="12">
    <location>
        <begin position="86"/>
        <end position="97"/>
    </location>
</feature>
<accession>A0AAF0JM50</accession>
<evidence type="ECO:0000256" key="6">
    <source>
        <dbReference type="ARBA" id="ARBA00022840"/>
    </source>
</evidence>
<dbReference type="AlphaFoldDB" id="A0AAF0JM50"/>
<keyword evidence="6 11" id="KW-0067">ATP-binding</keyword>
<evidence type="ECO:0000256" key="5">
    <source>
        <dbReference type="ARBA" id="ARBA00022833"/>
    </source>
</evidence>
<dbReference type="NCBIfam" id="TIGR00364">
    <property type="entry name" value="7-cyano-7-deazaguanine synthase QueC"/>
    <property type="match status" value="1"/>
</dbReference>
<feature type="region of interest" description="Disordered" evidence="12">
    <location>
        <begin position="86"/>
        <end position="117"/>
    </location>
</feature>
<comment type="function">
    <text evidence="7 11">Catalyzes the ATP-dependent conversion of 7-carboxy-7-deazaguanine (CDG) to 7-cyano-7-deazaguanine (preQ(0)).</text>
</comment>
<comment type="similarity">
    <text evidence="8 11">Belongs to the QueC family.</text>
</comment>
<dbReference type="GO" id="GO:0005524">
    <property type="term" value="F:ATP binding"/>
    <property type="evidence" value="ECO:0007669"/>
    <property type="project" value="UniProtKB-UniRule"/>
</dbReference>
<dbReference type="InterPro" id="IPR018317">
    <property type="entry name" value="QueC"/>
</dbReference>
<gene>
    <name evidence="11 13" type="primary">queC</name>
    <name evidence="13" type="ORF">L1994_08380</name>
</gene>
<dbReference type="EC" id="6.3.4.20" evidence="9 11"/>
<dbReference type="SUPFAM" id="SSF52402">
    <property type="entry name" value="Adenine nucleotide alpha hydrolases-like"/>
    <property type="match status" value="2"/>
</dbReference>
<dbReference type="HAMAP" id="MF_01633">
    <property type="entry name" value="QueC"/>
    <property type="match status" value="1"/>
</dbReference>
<reference evidence="13" key="1">
    <citation type="submission" date="2022-01" db="EMBL/GenBank/DDBJ databases">
        <title>Complete genome of Methanomicrobium antiquum DSM 21220.</title>
        <authorList>
            <person name="Chen S.-C."/>
            <person name="You Y.-T."/>
            <person name="Zhou Y.-Z."/>
            <person name="Lai M.-C."/>
        </authorList>
    </citation>
    <scope>NUCLEOTIDE SEQUENCE</scope>
    <source>
        <strain evidence="13">DSM 21220</strain>
    </source>
</reference>
<evidence type="ECO:0000256" key="8">
    <source>
        <dbReference type="ARBA" id="ARBA00037993"/>
    </source>
</evidence>
<keyword evidence="14" id="KW-1185">Reference proteome</keyword>
<evidence type="ECO:0000256" key="1">
    <source>
        <dbReference type="ARBA" id="ARBA00005061"/>
    </source>
</evidence>
<dbReference type="PANTHER" id="PTHR42914">
    <property type="entry name" value="7-CYANO-7-DEAZAGUANINE SYNTHASE"/>
    <property type="match status" value="1"/>
</dbReference>
<dbReference type="GeneID" id="79950408"/>
<comment type="pathway">
    <text evidence="1 11">Purine metabolism; 7-cyano-7-deazaguanine biosynthesis.</text>
</comment>
<feature type="binding site" evidence="11">
    <location>
        <begin position="7"/>
        <end position="17"/>
    </location>
    <ligand>
        <name>ATP</name>
        <dbReference type="ChEBI" id="CHEBI:30616"/>
    </ligand>
</feature>
<evidence type="ECO:0000256" key="12">
    <source>
        <dbReference type="SAM" id="MobiDB-lite"/>
    </source>
</evidence>
<dbReference type="KEGG" id="manq:L1994_08380"/>
<keyword evidence="2 11" id="KW-0436">Ligase</keyword>
<dbReference type="EMBL" id="CP091092">
    <property type="protein sequence ID" value="WFN36160.1"/>
    <property type="molecule type" value="Genomic_DNA"/>
</dbReference>
<evidence type="ECO:0000256" key="10">
    <source>
        <dbReference type="ARBA" id="ARBA00047890"/>
    </source>
</evidence>
<dbReference type="CDD" id="cd01995">
    <property type="entry name" value="QueC-like"/>
    <property type="match status" value="1"/>
</dbReference>
<sequence>MKAVCLISGGMDSSTLAYVAKDMGYDILALHTVYGQRTEEKELMCAKKIAKSLDALEFMEISLSHLTQFGGSSLTDYSMNVLDHTDEKGDEKRKNSQEKTQTGAGNEESFGSHTISGTISTTIPNTYVPFRNSNLLSIATSYAETRGAEAIFIGVQASDYAGYPDCRPEFVEAFQKVISLGTSDETNIRLMTPFVNLNKTEILKKGLKLGVPYEDTWSCYKSNHPACGRCDSCYYRLKAFEEIGVKDPIDYA</sequence>
<feature type="binding site" evidence="11">
    <location>
        <position position="233"/>
    </location>
    <ligand>
        <name>Zn(2+)</name>
        <dbReference type="ChEBI" id="CHEBI:29105"/>
    </ligand>
</feature>
<evidence type="ECO:0000256" key="3">
    <source>
        <dbReference type="ARBA" id="ARBA00022723"/>
    </source>
</evidence>
<keyword evidence="3 11" id="KW-0479">Metal-binding</keyword>
<feature type="binding site" evidence="11">
    <location>
        <position position="230"/>
    </location>
    <ligand>
        <name>Zn(2+)</name>
        <dbReference type="ChEBI" id="CHEBI:29105"/>
    </ligand>
</feature>
<dbReference type="InterPro" id="IPR014729">
    <property type="entry name" value="Rossmann-like_a/b/a_fold"/>
</dbReference>